<evidence type="ECO:0000313" key="2">
    <source>
        <dbReference type="Proteomes" id="UP000266861"/>
    </source>
</evidence>
<protein>
    <submittedName>
        <fullName evidence="1">Uncharacterized protein</fullName>
    </submittedName>
</protein>
<reference evidence="1 2" key="1">
    <citation type="submission" date="2018-08" db="EMBL/GenBank/DDBJ databases">
        <title>Genome and evolution of the arbuscular mycorrhizal fungus Diversispora epigaea (formerly Glomus versiforme) and its bacterial endosymbionts.</title>
        <authorList>
            <person name="Sun X."/>
            <person name="Fei Z."/>
            <person name="Harrison M."/>
        </authorList>
    </citation>
    <scope>NUCLEOTIDE SEQUENCE [LARGE SCALE GENOMIC DNA]</scope>
    <source>
        <strain evidence="1 2">IT104</strain>
    </source>
</reference>
<accession>A0A397I6D2</accession>
<proteinExistence type="predicted"/>
<keyword evidence="2" id="KW-1185">Reference proteome</keyword>
<gene>
    <name evidence="1" type="ORF">Glove_292g54</name>
</gene>
<name>A0A397I6D2_9GLOM</name>
<dbReference type="OrthoDB" id="10396881at2759"/>
<sequence>MLSIVSRLFAFPIQQALPAPSNLIKPYLQKFQVQQVRYVTRLWTRGNEKPPPRKPRNKTARYRAMLKAKRKRLRKFKTP</sequence>
<dbReference type="EMBL" id="PQFF01000266">
    <property type="protein sequence ID" value="RHZ68934.1"/>
    <property type="molecule type" value="Genomic_DNA"/>
</dbReference>
<organism evidence="1 2">
    <name type="scientific">Diversispora epigaea</name>
    <dbReference type="NCBI Taxonomy" id="1348612"/>
    <lineage>
        <taxon>Eukaryota</taxon>
        <taxon>Fungi</taxon>
        <taxon>Fungi incertae sedis</taxon>
        <taxon>Mucoromycota</taxon>
        <taxon>Glomeromycotina</taxon>
        <taxon>Glomeromycetes</taxon>
        <taxon>Diversisporales</taxon>
        <taxon>Diversisporaceae</taxon>
        <taxon>Diversispora</taxon>
    </lineage>
</organism>
<dbReference type="Proteomes" id="UP000266861">
    <property type="component" value="Unassembled WGS sequence"/>
</dbReference>
<evidence type="ECO:0000313" key="1">
    <source>
        <dbReference type="EMBL" id="RHZ68934.1"/>
    </source>
</evidence>
<dbReference type="AlphaFoldDB" id="A0A397I6D2"/>
<comment type="caution">
    <text evidence="1">The sequence shown here is derived from an EMBL/GenBank/DDBJ whole genome shotgun (WGS) entry which is preliminary data.</text>
</comment>